<proteinExistence type="predicted"/>
<evidence type="ECO:0000313" key="1">
    <source>
        <dbReference type="EMBL" id="RJT75637.1"/>
    </source>
</evidence>
<organism evidence="1 2">
    <name type="scientific">Arthrobacter cheniae</name>
    <dbReference type="NCBI Taxonomy" id="1258888"/>
    <lineage>
        <taxon>Bacteria</taxon>
        <taxon>Bacillati</taxon>
        <taxon>Actinomycetota</taxon>
        <taxon>Actinomycetes</taxon>
        <taxon>Micrococcales</taxon>
        <taxon>Micrococcaceae</taxon>
        <taxon>Arthrobacter</taxon>
    </lineage>
</organism>
<dbReference type="AlphaFoldDB" id="A0A3A5M2M0"/>
<dbReference type="PROSITE" id="PS51318">
    <property type="entry name" value="TAT"/>
    <property type="match status" value="1"/>
</dbReference>
<dbReference type="PANTHER" id="PTHR35399:SF4">
    <property type="entry name" value="MEMBRANE PROTEIN"/>
    <property type="match status" value="1"/>
</dbReference>
<dbReference type="InterPro" id="IPR019546">
    <property type="entry name" value="TAT_signal_bac_arc"/>
</dbReference>
<protein>
    <submittedName>
        <fullName evidence="1">DUF839 domain-containing protein</fullName>
    </submittedName>
</protein>
<sequence>MNPSVSRRNFLGGSAATGLGFVFAGSGSLDAFIRPAAAATTRTALGYGALVADPQGILALPNGFSYKLIARSGQTPTADGVHPSDPDGMGVFDAGNGGSVLVINHENSGNEPFPVPVIEGITYDPGAIGGTSTITVDRAGNRLDQYTSLAGTDNNCAGGITPWGTWLTCEETENRAGQGRRTKNHGYVFEVDPASRESNIGKSAVPLKFMGRYSHEAVAVDPATSTIYLTEDAGNPNGLYFRWVPPANFTPGRNALRELALSPGGDTAGQLQAMSCYRGSQHIADLSEATTVGTRLKVEWIDVPERDATTVSVRKQFTNNQITRSRKLEGQWWADNGVFFVASFARLGDGSVNEHDGQVWFYDPASQTITLKTIFGVNQNPDQDNGNFDGPDNITVSTHGGLILAEDGSGVPHLVGVTSEGKAYPLARNDFNDSEFCGPAFSSDGDTLFVNIQSPGFTLAITGPWGRPSNAAA</sequence>
<keyword evidence="2" id="KW-1185">Reference proteome</keyword>
<dbReference type="RefSeq" id="WP_120150510.1">
    <property type="nucleotide sequence ID" value="NZ_QZVT01000015.1"/>
</dbReference>
<reference evidence="1 2" key="1">
    <citation type="submission" date="2018-09" db="EMBL/GenBank/DDBJ databases">
        <title>Novel species of Arthrobacter.</title>
        <authorList>
            <person name="Liu Q."/>
            <person name="Xin Y.-H."/>
        </authorList>
    </citation>
    <scope>NUCLEOTIDE SEQUENCE [LARGE SCALE GENOMIC DNA]</scope>
    <source>
        <strain evidence="1 2">Hz2</strain>
    </source>
</reference>
<dbReference type="OrthoDB" id="5169219at2"/>
<dbReference type="SUPFAM" id="SSF63825">
    <property type="entry name" value="YWTD domain"/>
    <property type="match status" value="1"/>
</dbReference>
<dbReference type="Proteomes" id="UP000272560">
    <property type="component" value="Unassembled WGS sequence"/>
</dbReference>
<dbReference type="NCBIfam" id="TIGR01409">
    <property type="entry name" value="TAT_signal_seq"/>
    <property type="match status" value="1"/>
</dbReference>
<dbReference type="Pfam" id="PF05787">
    <property type="entry name" value="PhoX"/>
    <property type="match status" value="1"/>
</dbReference>
<name>A0A3A5M2M0_9MICC</name>
<dbReference type="EMBL" id="QZVT01000015">
    <property type="protein sequence ID" value="RJT75637.1"/>
    <property type="molecule type" value="Genomic_DNA"/>
</dbReference>
<dbReference type="InterPro" id="IPR008557">
    <property type="entry name" value="PhoX"/>
</dbReference>
<dbReference type="PANTHER" id="PTHR35399">
    <property type="entry name" value="SLR8030 PROTEIN"/>
    <property type="match status" value="1"/>
</dbReference>
<comment type="caution">
    <text evidence="1">The sequence shown here is derived from an EMBL/GenBank/DDBJ whole genome shotgun (WGS) entry which is preliminary data.</text>
</comment>
<accession>A0A3A5M2M0</accession>
<evidence type="ECO:0000313" key="2">
    <source>
        <dbReference type="Proteomes" id="UP000272560"/>
    </source>
</evidence>
<dbReference type="InterPro" id="IPR006311">
    <property type="entry name" value="TAT_signal"/>
</dbReference>
<gene>
    <name evidence="1" type="ORF">D6T63_17610</name>
</gene>